<dbReference type="GeneID" id="300416298"/>
<evidence type="ECO:0000313" key="3">
    <source>
        <dbReference type="EMBL" id="RRW37449.1"/>
    </source>
</evidence>
<dbReference type="SUPFAM" id="SSF51182">
    <property type="entry name" value="RmlC-like cupins"/>
    <property type="match status" value="1"/>
</dbReference>
<dbReference type="Proteomes" id="UP001161697">
    <property type="component" value="Unassembled WGS sequence"/>
</dbReference>
<accession>A0A427HRU5</accession>
<dbReference type="EMBL" id="JAOEET010000010">
    <property type="protein sequence ID" value="MDH0566754.1"/>
    <property type="molecule type" value="Genomic_DNA"/>
</dbReference>
<name>A0A061CYU0_ECTOL</name>
<dbReference type="EMBL" id="RHRS01000016">
    <property type="protein sequence ID" value="RRW37449.1"/>
    <property type="molecule type" value="Genomic_DNA"/>
</dbReference>
<dbReference type="AlphaFoldDB" id="A0A061CYU0"/>
<dbReference type="InterPro" id="IPR014710">
    <property type="entry name" value="RmlC-like_jellyroll"/>
</dbReference>
<dbReference type="EMBL" id="JAOCJE010000001">
    <property type="protein sequence ID" value="MDH1340902.1"/>
    <property type="molecule type" value="Genomic_DNA"/>
</dbReference>
<dbReference type="GO" id="GO:0010309">
    <property type="term" value="F:acireductone dioxygenase [iron(II)-requiring] activity"/>
    <property type="evidence" value="ECO:0007669"/>
    <property type="project" value="UniProtKB-EC"/>
</dbReference>
<sequence length="179" mass="20013">MSSLAVYPHTSPELPNKVLNHADDIASTLSAVDIDYRQVELPAALRPGCEQAEFDAAYGLWLQAFMGKEGHVQQELFNLQRNHPQKLELRARYLDEQVQSSASTWLFLGGFAQLSVHLDGYVYVLQGERGDLLTLPAGTRHWFDLGEEPHVLALRLSLGDETPERTGDDIASRFPRLGD</sequence>
<dbReference type="EMBL" id="UGUW01000004">
    <property type="protein sequence ID" value="SUD60704.1"/>
    <property type="molecule type" value="Genomic_DNA"/>
</dbReference>
<dbReference type="RefSeq" id="WP_003460882.1">
    <property type="nucleotide sequence ID" value="NZ_CAURUH010000123.1"/>
</dbReference>
<reference evidence="1" key="3">
    <citation type="submission" date="2022-09" db="EMBL/GenBank/DDBJ databases">
        <title>Intensive care unit water sources are persistently colonized with multi-drug resistant bacteria and are the site of extensive horizontal gene transfer of antibiotic resistance genes.</title>
        <authorList>
            <person name="Diorio-Toth L."/>
        </authorList>
    </citation>
    <scope>NUCLEOTIDE SEQUENCE</scope>
    <source>
        <strain evidence="2">GD03704</strain>
        <strain evidence="1">GD04000</strain>
    </source>
</reference>
<dbReference type="Gene3D" id="2.60.120.10">
    <property type="entry name" value="Jelly Rolls"/>
    <property type="match status" value="1"/>
</dbReference>
<dbReference type="Proteomes" id="UP000254084">
    <property type="component" value="Unassembled WGS sequence"/>
</dbReference>
<dbReference type="InterPro" id="IPR011051">
    <property type="entry name" value="RmlC_Cupin_sf"/>
</dbReference>
<gene>
    <name evidence="4" type="primary">mtnD</name>
    <name evidence="3" type="ORF">EGJ44_08335</name>
    <name evidence="2" type="ORF">N5J11_17140</name>
    <name evidence="1" type="ORF">N7671_05690</name>
    <name evidence="4" type="ORF">NCTC10860_03057</name>
</gene>
<dbReference type="Pfam" id="PF03079">
    <property type="entry name" value="ARD"/>
    <property type="match status" value="1"/>
</dbReference>
<dbReference type="EC" id="1.13.11.-" evidence="4"/>
<keyword evidence="4" id="KW-0560">Oxidoreductase</keyword>
<evidence type="ECO:0000313" key="6">
    <source>
        <dbReference type="Proteomes" id="UP000272833"/>
    </source>
</evidence>
<protein>
    <submittedName>
        <fullName evidence="3">Acireductone dioxygenase</fullName>
        <ecNumber evidence="4">1.13.11.-</ecNumber>
        <ecNumber evidence="4">1.13.11.54</ecNumber>
    </submittedName>
</protein>
<reference evidence="3 6" key="2">
    <citation type="submission" date="2018-10" db="EMBL/GenBank/DDBJ databases">
        <title>Transmission dynamics of multidrug resistant bacteria on intensive care unit surfaces.</title>
        <authorList>
            <person name="D'Souza A.W."/>
            <person name="Potter R.F."/>
            <person name="Wallace M."/>
            <person name="Shupe A."/>
            <person name="Patel S."/>
            <person name="Sun S."/>
            <person name="Gul D."/>
            <person name="Kwon J.H."/>
            <person name="Andleeb S."/>
            <person name="Burnham C.-A.D."/>
            <person name="Dantas G."/>
        </authorList>
    </citation>
    <scope>NUCLEOTIDE SEQUENCE [LARGE SCALE GENOMIC DNA]</scope>
    <source>
        <strain evidence="3 6">PO_271</strain>
    </source>
</reference>
<evidence type="ECO:0000313" key="1">
    <source>
        <dbReference type="EMBL" id="MDH0566754.1"/>
    </source>
</evidence>
<evidence type="ECO:0000313" key="4">
    <source>
        <dbReference type="EMBL" id="SUD60704.1"/>
    </source>
</evidence>
<keyword evidence="3" id="KW-0223">Dioxygenase</keyword>
<evidence type="ECO:0000313" key="2">
    <source>
        <dbReference type="EMBL" id="MDH1340902.1"/>
    </source>
</evidence>
<dbReference type="EC" id="1.13.11.54" evidence="4"/>
<dbReference type="InterPro" id="IPR004313">
    <property type="entry name" value="ARD"/>
</dbReference>
<dbReference type="Proteomes" id="UP001159292">
    <property type="component" value="Unassembled WGS sequence"/>
</dbReference>
<proteinExistence type="predicted"/>
<reference evidence="4 5" key="1">
    <citation type="submission" date="2018-06" db="EMBL/GenBank/DDBJ databases">
        <authorList>
            <consortium name="Pathogen Informatics"/>
            <person name="Doyle S."/>
        </authorList>
    </citation>
    <scope>NUCLEOTIDE SEQUENCE [LARGE SCALE GENOMIC DNA]</scope>
    <source>
        <strain evidence="4 5">NCTC10860</strain>
    </source>
</reference>
<organism evidence="3 6">
    <name type="scientific">Ectopseudomonas oleovorans</name>
    <name type="common">Pseudomonas oleovorans</name>
    <dbReference type="NCBI Taxonomy" id="301"/>
    <lineage>
        <taxon>Bacteria</taxon>
        <taxon>Pseudomonadati</taxon>
        <taxon>Pseudomonadota</taxon>
        <taxon>Gammaproteobacteria</taxon>
        <taxon>Pseudomonadales</taxon>
        <taxon>Pseudomonadaceae</taxon>
        <taxon>Ectopseudomonas</taxon>
    </lineage>
</organism>
<dbReference type="Proteomes" id="UP000272833">
    <property type="component" value="Unassembled WGS sequence"/>
</dbReference>
<evidence type="ECO:0000313" key="5">
    <source>
        <dbReference type="Proteomes" id="UP000254084"/>
    </source>
</evidence>
<accession>A0A061CYU0</accession>